<keyword evidence="4" id="KW-1185">Reference proteome</keyword>
<evidence type="ECO:0000313" key="4">
    <source>
        <dbReference type="Proteomes" id="UP000621266"/>
    </source>
</evidence>
<evidence type="ECO:0000313" key="3">
    <source>
        <dbReference type="EMBL" id="KAF4409680.1"/>
    </source>
</evidence>
<dbReference type="PANTHER" id="PTHR46696:SF1">
    <property type="entry name" value="CYTOCHROME P450 YJIB-RELATED"/>
    <property type="match status" value="1"/>
</dbReference>
<dbReference type="InterPro" id="IPR002397">
    <property type="entry name" value="Cyt_P450_B"/>
</dbReference>
<accession>A0ABQ7FLH5</accession>
<dbReference type="PANTHER" id="PTHR46696">
    <property type="entry name" value="P450, PUTATIVE (EUROFUNG)-RELATED"/>
    <property type="match status" value="1"/>
</dbReference>
<dbReference type="Gene3D" id="1.10.630.10">
    <property type="entry name" value="Cytochrome P450"/>
    <property type="match status" value="1"/>
</dbReference>
<dbReference type="RefSeq" id="WP_156205480.1">
    <property type="nucleotide sequence ID" value="NZ_WHPN01000186.1"/>
</dbReference>
<feature type="region of interest" description="Disordered" evidence="2">
    <location>
        <begin position="1"/>
        <end position="31"/>
    </location>
</feature>
<reference evidence="3 4" key="1">
    <citation type="submission" date="2019-10" db="EMBL/GenBank/DDBJ databases">
        <title>Streptomyces tenebrisbrunneis sp.nov., an endogenous actinomycete isolated from of Lycium ruthenicum.</title>
        <authorList>
            <person name="Ma L."/>
        </authorList>
    </citation>
    <scope>NUCLEOTIDE SEQUENCE [LARGE SCALE GENOMIC DNA]</scope>
    <source>
        <strain evidence="3 4">TRM 66187</strain>
    </source>
</reference>
<comment type="similarity">
    <text evidence="1">Belongs to the cytochrome P450 family.</text>
</comment>
<name>A0ABQ7FLH5_9ACTN</name>
<organism evidence="3 4">
    <name type="scientific">Streptomyces lycii</name>
    <dbReference type="NCBI Taxonomy" id="2654337"/>
    <lineage>
        <taxon>Bacteria</taxon>
        <taxon>Bacillati</taxon>
        <taxon>Actinomycetota</taxon>
        <taxon>Actinomycetes</taxon>
        <taxon>Kitasatosporales</taxon>
        <taxon>Streptomycetaceae</taxon>
        <taxon>Streptomyces</taxon>
    </lineage>
</organism>
<dbReference type="InterPro" id="IPR017972">
    <property type="entry name" value="Cyt_P450_CS"/>
</dbReference>
<proteinExistence type="inferred from homology"/>
<dbReference type="PRINTS" id="PR00359">
    <property type="entry name" value="BP450"/>
</dbReference>
<dbReference type="PROSITE" id="PS00086">
    <property type="entry name" value="CYTOCHROME_P450"/>
    <property type="match status" value="1"/>
</dbReference>
<dbReference type="SUPFAM" id="SSF48264">
    <property type="entry name" value="Cytochrome P450"/>
    <property type="match status" value="1"/>
</dbReference>
<dbReference type="InterPro" id="IPR036396">
    <property type="entry name" value="Cyt_P450_sf"/>
</dbReference>
<evidence type="ECO:0000256" key="1">
    <source>
        <dbReference type="ARBA" id="ARBA00010617"/>
    </source>
</evidence>
<dbReference type="Proteomes" id="UP000621266">
    <property type="component" value="Unassembled WGS sequence"/>
</dbReference>
<dbReference type="EMBL" id="WHPN01000186">
    <property type="protein sequence ID" value="KAF4409680.1"/>
    <property type="molecule type" value="Genomic_DNA"/>
</dbReference>
<gene>
    <name evidence="3" type="ORF">GCU69_07765</name>
</gene>
<feature type="compositionally biased region" description="Pro residues" evidence="2">
    <location>
        <begin position="1"/>
        <end position="11"/>
    </location>
</feature>
<comment type="caution">
    <text evidence="3">The sequence shown here is derived from an EMBL/GenBank/DDBJ whole genome shotgun (WGS) entry which is preliminary data.</text>
</comment>
<sequence length="423" mass="45634">MTAPAVPPGCPVRPTDTHGLTPLSATTGPDPARVHQELRETWGSVARVELEPGVPAWLVLGYRELLTVTRQEKTYSRDARNWRDLAEGAVPPGSALLPMMAHRDNVIGYDGPEHQRLRRPLVDGMAGTDQRRLRRSVEAVCAGLLESFTGRGTADLVGEYARVVPLLAIGGLFGLDRSEGHELLRSLAALFSGPNASRAGSRRFEDILTGILRERRAAPESDLTSAFLAHPDLRGDSEILQSMVVMISAGNETTTSWIANTLRLMLTDRRFRGRLRGGRLGEDEALDEVLWQDPPMANFPARYALHDTELGGRAIRRGDCLVLGLAAANADPAVRPADPYDMLGNRAHLAFSAGPHACPARVPARLITRTAVEIALRGLPDVTLDVPAAELPWRPSPWTHCPASLPVRFTPLPAAAAAPGGGP</sequence>
<evidence type="ECO:0000256" key="2">
    <source>
        <dbReference type="SAM" id="MobiDB-lite"/>
    </source>
</evidence>
<protein>
    <submittedName>
        <fullName evidence="3">Cytochrome P450</fullName>
    </submittedName>
</protein>